<proteinExistence type="predicted"/>
<keyword evidence="3" id="KW-1185">Reference proteome</keyword>
<evidence type="ECO:0000313" key="3">
    <source>
        <dbReference type="Proteomes" id="UP000828390"/>
    </source>
</evidence>
<feature type="compositionally biased region" description="Polar residues" evidence="1">
    <location>
        <begin position="1"/>
        <end position="27"/>
    </location>
</feature>
<dbReference type="EMBL" id="JAIWYP010000004">
    <property type="protein sequence ID" value="KAH3837181.1"/>
    <property type="molecule type" value="Genomic_DNA"/>
</dbReference>
<sequence>MTSSQRPEVLSENFSSNKAWGTPSLSRGYSPFSGTRGRLFRGLYGQVTGSAATATATGPCFACGEFSRFRRNCPHVDRYASTAGNQSAATTARKQ</sequence>
<gene>
    <name evidence="2" type="ORF">DPMN_110561</name>
</gene>
<evidence type="ECO:0000256" key="1">
    <source>
        <dbReference type="SAM" id="MobiDB-lite"/>
    </source>
</evidence>
<reference evidence="2" key="1">
    <citation type="journal article" date="2019" name="bioRxiv">
        <title>The Genome of the Zebra Mussel, Dreissena polymorpha: A Resource for Invasive Species Research.</title>
        <authorList>
            <person name="McCartney M.A."/>
            <person name="Auch B."/>
            <person name="Kono T."/>
            <person name="Mallez S."/>
            <person name="Zhang Y."/>
            <person name="Obille A."/>
            <person name="Becker A."/>
            <person name="Abrahante J.E."/>
            <person name="Garbe J."/>
            <person name="Badalamenti J.P."/>
            <person name="Herman A."/>
            <person name="Mangelson H."/>
            <person name="Liachko I."/>
            <person name="Sullivan S."/>
            <person name="Sone E.D."/>
            <person name="Koren S."/>
            <person name="Silverstein K.A.T."/>
            <person name="Beckman K.B."/>
            <person name="Gohl D.M."/>
        </authorList>
    </citation>
    <scope>NUCLEOTIDE SEQUENCE</scope>
    <source>
        <strain evidence="2">Duluth1</strain>
        <tissue evidence="2">Whole animal</tissue>
    </source>
</reference>
<comment type="caution">
    <text evidence="2">The sequence shown here is derived from an EMBL/GenBank/DDBJ whole genome shotgun (WGS) entry which is preliminary data.</text>
</comment>
<dbReference type="AlphaFoldDB" id="A0A9D4QN11"/>
<protein>
    <recommendedName>
        <fullName evidence="4">CCHC-type domain-containing protein</fullName>
    </recommendedName>
</protein>
<reference evidence="2" key="2">
    <citation type="submission" date="2020-11" db="EMBL/GenBank/DDBJ databases">
        <authorList>
            <person name="McCartney M.A."/>
            <person name="Auch B."/>
            <person name="Kono T."/>
            <person name="Mallez S."/>
            <person name="Becker A."/>
            <person name="Gohl D.M."/>
            <person name="Silverstein K.A.T."/>
            <person name="Koren S."/>
            <person name="Bechman K.B."/>
            <person name="Herman A."/>
            <person name="Abrahante J.E."/>
            <person name="Garbe J."/>
        </authorList>
    </citation>
    <scope>NUCLEOTIDE SEQUENCE</scope>
    <source>
        <strain evidence="2">Duluth1</strain>
        <tissue evidence="2">Whole animal</tissue>
    </source>
</reference>
<evidence type="ECO:0000313" key="2">
    <source>
        <dbReference type="EMBL" id="KAH3837181.1"/>
    </source>
</evidence>
<dbReference type="Proteomes" id="UP000828390">
    <property type="component" value="Unassembled WGS sequence"/>
</dbReference>
<evidence type="ECO:0008006" key="4">
    <source>
        <dbReference type="Google" id="ProtNLM"/>
    </source>
</evidence>
<organism evidence="2 3">
    <name type="scientific">Dreissena polymorpha</name>
    <name type="common">Zebra mussel</name>
    <name type="synonym">Mytilus polymorpha</name>
    <dbReference type="NCBI Taxonomy" id="45954"/>
    <lineage>
        <taxon>Eukaryota</taxon>
        <taxon>Metazoa</taxon>
        <taxon>Spiralia</taxon>
        <taxon>Lophotrochozoa</taxon>
        <taxon>Mollusca</taxon>
        <taxon>Bivalvia</taxon>
        <taxon>Autobranchia</taxon>
        <taxon>Heteroconchia</taxon>
        <taxon>Euheterodonta</taxon>
        <taxon>Imparidentia</taxon>
        <taxon>Neoheterodontei</taxon>
        <taxon>Myida</taxon>
        <taxon>Dreissenoidea</taxon>
        <taxon>Dreissenidae</taxon>
        <taxon>Dreissena</taxon>
    </lineage>
</organism>
<accession>A0A9D4QN11</accession>
<feature type="region of interest" description="Disordered" evidence="1">
    <location>
        <begin position="1"/>
        <end position="31"/>
    </location>
</feature>
<name>A0A9D4QN11_DREPO</name>